<evidence type="ECO:0000313" key="1">
    <source>
        <dbReference type="EMBL" id="GAU50241.1"/>
    </source>
</evidence>
<keyword evidence="2" id="KW-1185">Reference proteome</keyword>
<sequence>MAQDTHSKGSSTMTKTFAQALSNSCNIPTSKLSKPCLKGKGYFEFIFSSLDDLSAVRSIGFWNFSLGLLRTFAWSADFNPYTVPPTNAQTWIRIHGLAREYWLPRILFEIVGALGSPLALDEATKKINFGHFARILIDVDLSSNLHERILVERNVFDFYVDVEYENIPPFCNSCQIIGNSVNNCKYQTPTATTNSTTVNKPRVRQNTSNVEKPIEGPAANITADRSKNVVEIDPLVDDMIRSKEANTYMFVGDILNHDNELISFEAVHVCVPDTSSSNGMTSLIVGDGMNFANEAFCEELHEEEKVVVDSIPLDNQDRSIVVPDSNLSNFNANVIHNMQVLGLLSAPTAAQQTMDFLSNYWANMTQTKEVVDSVGNMNQQFQLVVPKNRKNKVKQKQVEASKGFKVALSIHSHLVVTCSLCVF</sequence>
<dbReference type="InterPro" id="IPR040256">
    <property type="entry name" value="At4g02000-like"/>
</dbReference>
<protein>
    <submittedName>
        <fullName evidence="1">Uncharacterized protein</fullName>
    </submittedName>
</protein>
<dbReference type="PANTHER" id="PTHR31286">
    <property type="entry name" value="GLYCINE-RICH CELL WALL STRUCTURAL PROTEIN 1.8-LIKE"/>
    <property type="match status" value="1"/>
</dbReference>
<dbReference type="PANTHER" id="PTHR31286:SF176">
    <property type="entry name" value="DUF4283 DOMAIN PROTEIN"/>
    <property type="match status" value="1"/>
</dbReference>
<dbReference type="AlphaFoldDB" id="A0A2Z6P192"/>
<name>A0A2Z6P192_TRISU</name>
<dbReference type="OrthoDB" id="1096772at2759"/>
<gene>
    <name evidence="1" type="ORF">TSUD_194760</name>
</gene>
<reference evidence="2" key="1">
    <citation type="journal article" date="2017" name="Front. Plant Sci.">
        <title>Climate Clever Clovers: New Paradigm to Reduce the Environmental Footprint of Ruminants by Breeding Low Methanogenic Forages Utilizing Haplotype Variation.</title>
        <authorList>
            <person name="Kaur P."/>
            <person name="Appels R."/>
            <person name="Bayer P.E."/>
            <person name="Keeble-Gagnere G."/>
            <person name="Wang J."/>
            <person name="Hirakawa H."/>
            <person name="Shirasawa K."/>
            <person name="Vercoe P."/>
            <person name="Stefanova K."/>
            <person name="Durmic Z."/>
            <person name="Nichols P."/>
            <person name="Revell C."/>
            <person name="Isobe S.N."/>
            <person name="Edwards D."/>
            <person name="Erskine W."/>
        </authorList>
    </citation>
    <scope>NUCLEOTIDE SEQUENCE [LARGE SCALE GENOMIC DNA]</scope>
    <source>
        <strain evidence="2">cv. Daliak</strain>
    </source>
</reference>
<proteinExistence type="predicted"/>
<dbReference type="Proteomes" id="UP000242715">
    <property type="component" value="Unassembled WGS sequence"/>
</dbReference>
<evidence type="ECO:0000313" key="2">
    <source>
        <dbReference type="Proteomes" id="UP000242715"/>
    </source>
</evidence>
<organism evidence="1 2">
    <name type="scientific">Trifolium subterraneum</name>
    <name type="common">Subterranean clover</name>
    <dbReference type="NCBI Taxonomy" id="3900"/>
    <lineage>
        <taxon>Eukaryota</taxon>
        <taxon>Viridiplantae</taxon>
        <taxon>Streptophyta</taxon>
        <taxon>Embryophyta</taxon>
        <taxon>Tracheophyta</taxon>
        <taxon>Spermatophyta</taxon>
        <taxon>Magnoliopsida</taxon>
        <taxon>eudicotyledons</taxon>
        <taxon>Gunneridae</taxon>
        <taxon>Pentapetalae</taxon>
        <taxon>rosids</taxon>
        <taxon>fabids</taxon>
        <taxon>Fabales</taxon>
        <taxon>Fabaceae</taxon>
        <taxon>Papilionoideae</taxon>
        <taxon>50 kb inversion clade</taxon>
        <taxon>NPAAA clade</taxon>
        <taxon>Hologalegina</taxon>
        <taxon>IRL clade</taxon>
        <taxon>Trifolieae</taxon>
        <taxon>Trifolium</taxon>
    </lineage>
</organism>
<accession>A0A2Z6P192</accession>
<dbReference type="EMBL" id="DF974719">
    <property type="protein sequence ID" value="GAU50241.1"/>
    <property type="molecule type" value="Genomic_DNA"/>
</dbReference>